<comment type="caution">
    <text evidence="12">The sequence shown here is derived from an EMBL/GenBank/DDBJ whole genome shotgun (WGS) entry which is preliminary data.</text>
</comment>
<evidence type="ECO:0000256" key="7">
    <source>
        <dbReference type="ARBA" id="ARBA00022692"/>
    </source>
</evidence>
<dbReference type="InterPro" id="IPR012902">
    <property type="entry name" value="N_methyl_site"/>
</dbReference>
<keyword evidence="4" id="KW-1003">Cell membrane</keyword>
<evidence type="ECO:0000313" key="12">
    <source>
        <dbReference type="EMBL" id="TBU99716.1"/>
    </source>
</evidence>
<dbReference type="PANTHER" id="PTHR39583">
    <property type="entry name" value="TYPE II SECRETION SYSTEM PROTEIN J-RELATED"/>
    <property type="match status" value="1"/>
</dbReference>
<dbReference type="Pfam" id="PF07963">
    <property type="entry name" value="N_methyl"/>
    <property type="match status" value="1"/>
</dbReference>
<keyword evidence="8 11" id="KW-1133">Transmembrane helix</keyword>
<dbReference type="NCBIfam" id="TIGR01711">
    <property type="entry name" value="gspJ"/>
    <property type="match status" value="1"/>
</dbReference>
<keyword evidence="7 11" id="KW-0812">Transmembrane</keyword>
<evidence type="ECO:0000256" key="1">
    <source>
        <dbReference type="ARBA" id="ARBA00004377"/>
    </source>
</evidence>
<evidence type="ECO:0000256" key="4">
    <source>
        <dbReference type="ARBA" id="ARBA00022475"/>
    </source>
</evidence>
<protein>
    <recommendedName>
        <fullName evidence="3">Type II secretion system protein J</fullName>
    </recommendedName>
</protein>
<keyword evidence="5" id="KW-0488">Methylation</keyword>
<proteinExistence type="inferred from homology"/>
<dbReference type="Proteomes" id="UP000291334">
    <property type="component" value="Unassembled WGS sequence"/>
</dbReference>
<name>A0ABY1Z379_9GAMM</name>
<dbReference type="Pfam" id="PF11612">
    <property type="entry name" value="T2SSJ"/>
    <property type="match status" value="1"/>
</dbReference>
<organism evidence="12 13">
    <name type="scientific">Phytopseudomonas dryadis</name>
    <dbReference type="NCBI Taxonomy" id="2487520"/>
    <lineage>
        <taxon>Bacteria</taxon>
        <taxon>Pseudomonadati</taxon>
        <taxon>Pseudomonadota</taxon>
        <taxon>Gammaproteobacteria</taxon>
        <taxon>Pseudomonadales</taxon>
        <taxon>Pseudomonadaceae</taxon>
        <taxon>Phytopseudomonas</taxon>
    </lineage>
</organism>
<evidence type="ECO:0000256" key="5">
    <source>
        <dbReference type="ARBA" id="ARBA00022481"/>
    </source>
</evidence>
<feature type="transmembrane region" description="Helical" evidence="11">
    <location>
        <begin position="7"/>
        <end position="28"/>
    </location>
</feature>
<keyword evidence="9 11" id="KW-0472">Membrane</keyword>
<evidence type="ECO:0000256" key="10">
    <source>
        <dbReference type="SAM" id="MobiDB-lite"/>
    </source>
</evidence>
<accession>A0ABY1Z379</accession>
<dbReference type="InterPro" id="IPR051621">
    <property type="entry name" value="T2SS_protein_J"/>
</dbReference>
<dbReference type="InterPro" id="IPR045584">
    <property type="entry name" value="Pilin-like"/>
</dbReference>
<dbReference type="InterPro" id="IPR010055">
    <property type="entry name" value="T2SS_protein-GspJ"/>
</dbReference>
<dbReference type="RefSeq" id="WP_131177828.1">
    <property type="nucleotide sequence ID" value="NZ_QJUM01000043.1"/>
</dbReference>
<gene>
    <name evidence="12" type="primary">gspJ</name>
    <name evidence="12" type="ORF">DNK34_24050</name>
</gene>
<keyword evidence="13" id="KW-1185">Reference proteome</keyword>
<evidence type="ECO:0000256" key="2">
    <source>
        <dbReference type="ARBA" id="ARBA00011084"/>
    </source>
</evidence>
<evidence type="ECO:0000256" key="9">
    <source>
        <dbReference type="ARBA" id="ARBA00023136"/>
    </source>
</evidence>
<keyword evidence="6" id="KW-0997">Cell inner membrane</keyword>
<dbReference type="NCBIfam" id="TIGR02532">
    <property type="entry name" value="IV_pilin_GFxxxE"/>
    <property type="match status" value="1"/>
</dbReference>
<comment type="subcellular location">
    <subcellularLocation>
        <location evidence="1">Cell inner membrane</location>
        <topology evidence="1">Single-pass membrane protein</topology>
    </subcellularLocation>
</comment>
<comment type="similarity">
    <text evidence="2">Belongs to the GSP J family.</text>
</comment>
<dbReference type="Gene3D" id="2.10.70.20">
    <property type="entry name" value="gspk-gspi-gspj complex like domains"/>
    <property type="match status" value="1"/>
</dbReference>
<dbReference type="PROSITE" id="PS00409">
    <property type="entry name" value="PROKAR_NTER_METHYL"/>
    <property type="match status" value="1"/>
</dbReference>
<evidence type="ECO:0000313" key="13">
    <source>
        <dbReference type="Proteomes" id="UP000291334"/>
    </source>
</evidence>
<dbReference type="Gene3D" id="3.10.610.10">
    <property type="entry name" value="GSPII I/J protein-like"/>
    <property type="match status" value="1"/>
</dbReference>
<feature type="region of interest" description="Disordered" evidence="10">
    <location>
        <begin position="211"/>
        <end position="234"/>
    </location>
</feature>
<dbReference type="EMBL" id="QJUM01000043">
    <property type="protein sequence ID" value="TBU99716.1"/>
    <property type="molecule type" value="Genomic_DNA"/>
</dbReference>
<dbReference type="PANTHER" id="PTHR39583:SF2">
    <property type="entry name" value="TYPE II SECRETION SYSTEM PROTEIN J"/>
    <property type="match status" value="1"/>
</dbReference>
<evidence type="ECO:0000256" key="11">
    <source>
        <dbReference type="SAM" id="Phobius"/>
    </source>
</evidence>
<evidence type="ECO:0000256" key="3">
    <source>
        <dbReference type="ARBA" id="ARBA00021539"/>
    </source>
</evidence>
<sequence length="234" mass="25912">MNGAQRGFTLLEVMIAIAIFALLGLATYRMLDTVLRTDEVTRSHERSLRELGRAVAALDRDFAQAVPRMVRDAYGEQRAALLGDMGAMDGSVAIEFSRVGWRNPLGTQRSSIQRVRWRLAGKTLERVYWTVLDQAVDSQPRTQSVLDEVSAFELRYLDDKGQWQTQWPPAAVGEDDPSRLARLPVAVEVKVQHSAYGDLQRLYRLPEMPAEPLSTDGVAADEQGRVPSDSGGGG</sequence>
<dbReference type="SUPFAM" id="SSF54523">
    <property type="entry name" value="Pili subunits"/>
    <property type="match status" value="1"/>
</dbReference>
<evidence type="ECO:0000256" key="6">
    <source>
        <dbReference type="ARBA" id="ARBA00022519"/>
    </source>
</evidence>
<evidence type="ECO:0000256" key="8">
    <source>
        <dbReference type="ARBA" id="ARBA00022989"/>
    </source>
</evidence>
<reference evidence="12 13" key="1">
    <citation type="submission" date="2018-06" db="EMBL/GenBank/DDBJ databases">
        <title>Three novel Pseudomonas species isolated from symptomatic oak.</title>
        <authorList>
            <person name="Bueno-Gonzalez V."/>
            <person name="Brady C."/>
        </authorList>
    </citation>
    <scope>NUCLEOTIDE SEQUENCE [LARGE SCALE GENOMIC DNA]</scope>
    <source>
        <strain evidence="12 13">P26B</strain>
    </source>
</reference>